<organism evidence="1 2">
    <name type="scientific">Funneliformis caledonium</name>
    <dbReference type="NCBI Taxonomy" id="1117310"/>
    <lineage>
        <taxon>Eukaryota</taxon>
        <taxon>Fungi</taxon>
        <taxon>Fungi incertae sedis</taxon>
        <taxon>Mucoromycota</taxon>
        <taxon>Glomeromycotina</taxon>
        <taxon>Glomeromycetes</taxon>
        <taxon>Glomerales</taxon>
        <taxon>Glomeraceae</taxon>
        <taxon>Funneliformis</taxon>
    </lineage>
</organism>
<evidence type="ECO:0000313" key="1">
    <source>
        <dbReference type="EMBL" id="CAG8566792.1"/>
    </source>
</evidence>
<comment type="caution">
    <text evidence="1">The sequence shown here is derived from an EMBL/GenBank/DDBJ whole genome shotgun (WGS) entry which is preliminary data.</text>
</comment>
<gene>
    <name evidence="1" type="ORF">FCALED_LOCUS6889</name>
</gene>
<dbReference type="Proteomes" id="UP000789570">
    <property type="component" value="Unassembled WGS sequence"/>
</dbReference>
<proteinExistence type="predicted"/>
<keyword evidence="2" id="KW-1185">Reference proteome</keyword>
<dbReference type="EMBL" id="CAJVPQ010001721">
    <property type="protein sequence ID" value="CAG8566792.1"/>
    <property type="molecule type" value="Genomic_DNA"/>
</dbReference>
<evidence type="ECO:0000313" key="2">
    <source>
        <dbReference type="Proteomes" id="UP000789570"/>
    </source>
</evidence>
<name>A0A9N9BKG3_9GLOM</name>
<dbReference type="AlphaFoldDB" id="A0A9N9BKG3"/>
<protein>
    <submittedName>
        <fullName evidence="1">17528_t:CDS:1</fullName>
    </submittedName>
</protein>
<sequence length="53" mass="6177">MILRSLQATIEEKNTVVKVTSLPPKGIAQNQRMCMQKDDIFQKFHNSSSHQYR</sequence>
<accession>A0A9N9BKG3</accession>
<reference evidence="1" key="1">
    <citation type="submission" date="2021-06" db="EMBL/GenBank/DDBJ databases">
        <authorList>
            <person name="Kallberg Y."/>
            <person name="Tangrot J."/>
            <person name="Rosling A."/>
        </authorList>
    </citation>
    <scope>NUCLEOTIDE SEQUENCE</scope>
    <source>
        <strain evidence="1">UK204</strain>
    </source>
</reference>